<keyword evidence="3" id="KW-1185">Reference proteome</keyword>
<name>A0ABX9JLG4_9BACT</name>
<accession>A0ABX9JLG4</accession>
<gene>
    <name evidence="2" type="ORF">ATI61_122124</name>
</gene>
<comment type="caution">
    <text evidence="2">The sequence shown here is derived from an EMBL/GenBank/DDBJ whole genome shotgun (WGS) entry which is preliminary data.</text>
</comment>
<dbReference type="SUPFAM" id="SSF48613">
    <property type="entry name" value="Heme oxygenase-like"/>
    <property type="match status" value="1"/>
</dbReference>
<dbReference type="InterPro" id="IPR016084">
    <property type="entry name" value="Haem_Oase-like_multi-hlx"/>
</dbReference>
<sequence length="244" mass="28151">MRAVLNHIAERQNRFAEHHVFDGLQQDGPLEQVLAFAPRLAFWVMSFQDVLRLNAQRMQDPELAMLMLRHRQEERGHDHWFFEDAAQLMGRPFNLTEPWGRPHEATRDASYAILAEAMRPLDDRLRIVLVLTLESTSHAFFSRTANLPQTLSQGTRLKYFSNHHMEAEEQHEVFEEQMESMLLGMELSPELRAEAIALVDRVYAAFHSMFDGFQAEAQRPAVKPEWRPQPAVTAKPALVASPAR</sequence>
<dbReference type="Proteomes" id="UP000256345">
    <property type="component" value="Unassembled WGS sequence"/>
</dbReference>
<evidence type="ECO:0000313" key="2">
    <source>
        <dbReference type="EMBL" id="REG20424.1"/>
    </source>
</evidence>
<feature type="region of interest" description="Disordered" evidence="1">
    <location>
        <begin position="225"/>
        <end position="244"/>
    </location>
</feature>
<dbReference type="RefSeq" id="WP_147333264.1">
    <property type="nucleotide sequence ID" value="NZ_CP011509.1"/>
</dbReference>
<dbReference type="Gene3D" id="1.20.910.10">
    <property type="entry name" value="Heme oxygenase-like"/>
    <property type="match status" value="1"/>
</dbReference>
<organism evidence="2 3">
    <name type="scientific">Archangium gephyra</name>
    <dbReference type="NCBI Taxonomy" id="48"/>
    <lineage>
        <taxon>Bacteria</taxon>
        <taxon>Pseudomonadati</taxon>
        <taxon>Myxococcota</taxon>
        <taxon>Myxococcia</taxon>
        <taxon>Myxococcales</taxon>
        <taxon>Cystobacterineae</taxon>
        <taxon>Archangiaceae</taxon>
        <taxon>Archangium</taxon>
    </lineage>
</organism>
<reference evidence="2 3" key="1">
    <citation type="submission" date="2018-08" db="EMBL/GenBank/DDBJ databases">
        <title>Genomic Encyclopedia of Archaeal and Bacterial Type Strains, Phase II (KMG-II): from individual species to whole genera.</title>
        <authorList>
            <person name="Goeker M."/>
        </authorList>
    </citation>
    <scope>NUCLEOTIDE SEQUENCE [LARGE SCALE GENOMIC DNA]</scope>
    <source>
        <strain evidence="2 3">DSM 2261</strain>
    </source>
</reference>
<protein>
    <recommendedName>
        <fullName evidence="4">Iron-containing redox enzyme family protein</fullName>
    </recommendedName>
</protein>
<dbReference type="EMBL" id="QUMU01000022">
    <property type="protein sequence ID" value="REG20424.1"/>
    <property type="molecule type" value="Genomic_DNA"/>
</dbReference>
<evidence type="ECO:0000256" key="1">
    <source>
        <dbReference type="SAM" id="MobiDB-lite"/>
    </source>
</evidence>
<proteinExistence type="predicted"/>
<evidence type="ECO:0008006" key="4">
    <source>
        <dbReference type="Google" id="ProtNLM"/>
    </source>
</evidence>
<evidence type="ECO:0000313" key="3">
    <source>
        <dbReference type="Proteomes" id="UP000256345"/>
    </source>
</evidence>